<keyword evidence="1" id="KW-0862">Zinc</keyword>
<name>A0A7W4YLA9_9MICO</name>
<dbReference type="AlphaFoldDB" id="A0A7W4YLA9"/>
<sequence>MVSFDHLAAGTPEAIWQADDRISSVQPLDLSIKQLIVVAAHPDDETLGAGGLIRWAYENKSAVTVIVATDGEASHPNSPSHTPARLAALRRQEVLSAVRVLAPTARVHFLGLPDGELRENATALAAALLSAIEQLPQSSGESVIVAPWSGDGHRDHRVTADCASRVAQVRGIPHLGYPIWLWHWGRPDDVPWDAGRMLALTSGQRAAKGRALRAHQSQVQSLSEAPGDEPILSASMHAHFERHTELFFVEASKTDGETLAADWFERFYARHADPWGFETRWYEERKRALLMASLPVRNLGRVLEVGCSTGLITAELSARADEVLALDASATAIDTATSRLAERPNVTLRQSAVPEQWPDGDFDTIIFSEVGYYLSHRDLAKTIALIDATMTGDGCLVACHWRHPVDEYPLNGNEVHAALRSVEGWGVIAIHEEQDFVIEVFARRPVVSVAQREGLQ</sequence>
<keyword evidence="3" id="KW-1185">Reference proteome</keyword>
<dbReference type="Proteomes" id="UP000529310">
    <property type="component" value="Unassembled WGS sequence"/>
</dbReference>
<dbReference type="GO" id="GO:0009312">
    <property type="term" value="P:oligosaccharide biosynthetic process"/>
    <property type="evidence" value="ECO:0007669"/>
    <property type="project" value="InterPro"/>
</dbReference>
<dbReference type="CDD" id="cd02440">
    <property type="entry name" value="AdoMet_MTases"/>
    <property type="match status" value="1"/>
</dbReference>
<organism evidence="2 3">
    <name type="scientific">Microbacterium endophyticum</name>
    <dbReference type="NCBI Taxonomy" id="1526412"/>
    <lineage>
        <taxon>Bacteria</taxon>
        <taxon>Bacillati</taxon>
        <taxon>Actinomycetota</taxon>
        <taxon>Actinomycetes</taxon>
        <taxon>Micrococcales</taxon>
        <taxon>Microbacteriaceae</taxon>
        <taxon>Microbacterium</taxon>
    </lineage>
</organism>
<dbReference type="InterPro" id="IPR008715">
    <property type="entry name" value="SAM-MeTfrase_NodS-like"/>
</dbReference>
<gene>
    <name evidence="2" type="ORF">FHX49_000816</name>
</gene>
<protein>
    <submittedName>
        <fullName evidence="2">LmbE family N-acetylglucosaminyl deacetylase/SAM-dependent methyltransferase</fullName>
    </submittedName>
</protein>
<dbReference type="GO" id="GO:0032259">
    <property type="term" value="P:methylation"/>
    <property type="evidence" value="ECO:0007669"/>
    <property type="project" value="UniProtKB-KW"/>
</dbReference>
<proteinExistence type="predicted"/>
<keyword evidence="2" id="KW-0808">Transferase</keyword>
<keyword evidence="2" id="KW-0489">Methyltransferase</keyword>
<dbReference type="GO" id="GO:0008757">
    <property type="term" value="F:S-adenosylmethionine-dependent methyltransferase activity"/>
    <property type="evidence" value="ECO:0007669"/>
    <property type="project" value="InterPro"/>
</dbReference>
<dbReference type="Pfam" id="PF02585">
    <property type="entry name" value="PIG-L"/>
    <property type="match status" value="1"/>
</dbReference>
<dbReference type="Gene3D" id="3.40.50.10320">
    <property type="entry name" value="LmbE-like"/>
    <property type="match status" value="1"/>
</dbReference>
<dbReference type="RefSeq" id="WP_165140110.1">
    <property type="nucleotide sequence ID" value="NZ_CP049255.1"/>
</dbReference>
<dbReference type="Gene3D" id="3.40.50.150">
    <property type="entry name" value="Vaccinia Virus protein VP39"/>
    <property type="match status" value="1"/>
</dbReference>
<dbReference type="PANTHER" id="PTHR12993:SF29">
    <property type="entry name" value="BLR3841 PROTEIN"/>
    <property type="match status" value="1"/>
</dbReference>
<dbReference type="SUPFAM" id="SSF53335">
    <property type="entry name" value="S-adenosyl-L-methionine-dependent methyltransferases"/>
    <property type="match status" value="1"/>
</dbReference>
<dbReference type="EMBL" id="JACHWQ010000002">
    <property type="protein sequence ID" value="MBB2975250.1"/>
    <property type="molecule type" value="Genomic_DNA"/>
</dbReference>
<evidence type="ECO:0000313" key="2">
    <source>
        <dbReference type="EMBL" id="MBB2975250.1"/>
    </source>
</evidence>
<dbReference type="InterPro" id="IPR029063">
    <property type="entry name" value="SAM-dependent_MTases_sf"/>
</dbReference>
<reference evidence="2 3" key="1">
    <citation type="submission" date="2020-08" db="EMBL/GenBank/DDBJ databases">
        <title>Sequencing the genomes of 1000 actinobacteria strains.</title>
        <authorList>
            <person name="Klenk H.-P."/>
        </authorList>
    </citation>
    <scope>NUCLEOTIDE SEQUENCE [LARGE SCALE GENOMIC DNA]</scope>
    <source>
        <strain evidence="2 3">DSM 27099</strain>
    </source>
</reference>
<dbReference type="GO" id="GO:0016137">
    <property type="term" value="P:glycoside metabolic process"/>
    <property type="evidence" value="ECO:0007669"/>
    <property type="project" value="UniProtKB-ARBA"/>
</dbReference>
<dbReference type="PANTHER" id="PTHR12993">
    <property type="entry name" value="N-ACETYLGLUCOSAMINYL-PHOSPHATIDYLINOSITOL DE-N-ACETYLASE-RELATED"/>
    <property type="match status" value="1"/>
</dbReference>
<dbReference type="InterPro" id="IPR024078">
    <property type="entry name" value="LmbE-like_dom_sf"/>
</dbReference>
<comment type="caution">
    <text evidence="2">The sequence shown here is derived from an EMBL/GenBank/DDBJ whole genome shotgun (WGS) entry which is preliminary data.</text>
</comment>
<evidence type="ECO:0000256" key="1">
    <source>
        <dbReference type="ARBA" id="ARBA00022833"/>
    </source>
</evidence>
<dbReference type="Pfam" id="PF05401">
    <property type="entry name" value="NodS"/>
    <property type="match status" value="1"/>
</dbReference>
<accession>A0A7W4YLA9</accession>
<dbReference type="GO" id="GO:0016811">
    <property type="term" value="F:hydrolase activity, acting on carbon-nitrogen (but not peptide) bonds, in linear amides"/>
    <property type="evidence" value="ECO:0007669"/>
    <property type="project" value="TreeGrafter"/>
</dbReference>
<evidence type="ECO:0000313" key="3">
    <source>
        <dbReference type="Proteomes" id="UP000529310"/>
    </source>
</evidence>
<dbReference type="SUPFAM" id="SSF102588">
    <property type="entry name" value="LmbE-like"/>
    <property type="match status" value="1"/>
</dbReference>
<dbReference type="InterPro" id="IPR003737">
    <property type="entry name" value="GlcNAc_PI_deacetylase-related"/>
</dbReference>